<dbReference type="EMBL" id="SSXL01000057">
    <property type="protein sequence ID" value="TIH99082.1"/>
    <property type="molecule type" value="Genomic_DNA"/>
</dbReference>
<accession>A0A2I5N816</accession>
<sequence length="123" mass="13490">MSNSQYKQIRDLARKEGYSVNAYSDNSRVGAGKSARVIAKWILRNRQFLTNMVGKVLGRKAAVRFGHALQYITGPLRVIDQTIDGGLYQIEQIIINGLVASGLDNWSARTLAAGVRGILSVLV</sequence>
<dbReference type="AlphaFoldDB" id="A0A2I5N816"/>
<proteinExistence type="predicted"/>
<reference evidence="1 2" key="1">
    <citation type="submission" date="2019-04" db="EMBL/GenBank/DDBJ databases">
        <title>Genome analysis of Streptococcus suis strain WUSS327.</title>
        <authorList>
            <person name="Chen H."/>
            <person name="Gao X."/>
            <person name="Wu Z."/>
        </authorList>
    </citation>
    <scope>NUCLEOTIDE SEQUENCE [LARGE SCALE GENOMIC DNA]</scope>
    <source>
        <strain evidence="1 2">WUSS327</strain>
    </source>
</reference>
<protein>
    <submittedName>
        <fullName evidence="1">Uncharacterized protein</fullName>
    </submittedName>
</protein>
<comment type="caution">
    <text evidence="1">The sequence shown here is derived from an EMBL/GenBank/DDBJ whole genome shotgun (WGS) entry which is preliminary data.</text>
</comment>
<evidence type="ECO:0000313" key="1">
    <source>
        <dbReference type="EMBL" id="TIH99082.1"/>
    </source>
</evidence>
<gene>
    <name evidence="1" type="ORF">FAJ35_11060</name>
</gene>
<evidence type="ECO:0000313" key="2">
    <source>
        <dbReference type="Proteomes" id="UP000309259"/>
    </source>
</evidence>
<name>A0A2I5N816_STRSU</name>
<organism evidence="1 2">
    <name type="scientific">Streptococcus suis</name>
    <dbReference type="NCBI Taxonomy" id="1307"/>
    <lineage>
        <taxon>Bacteria</taxon>
        <taxon>Bacillati</taxon>
        <taxon>Bacillota</taxon>
        <taxon>Bacilli</taxon>
        <taxon>Lactobacillales</taxon>
        <taxon>Streptococcaceae</taxon>
        <taxon>Streptococcus</taxon>
    </lineage>
</organism>
<dbReference type="Proteomes" id="UP000309259">
    <property type="component" value="Unassembled WGS sequence"/>
</dbReference>